<dbReference type="Pfam" id="PF06961">
    <property type="entry name" value="DUF1294"/>
    <property type="match status" value="1"/>
</dbReference>
<keyword evidence="3" id="KW-1185">Reference proteome</keyword>
<feature type="transmembrane region" description="Helical" evidence="1">
    <location>
        <begin position="34"/>
        <end position="51"/>
    </location>
</feature>
<dbReference type="EMBL" id="JBHUJD010000020">
    <property type="protein sequence ID" value="MFD2311598.1"/>
    <property type="molecule type" value="Genomic_DNA"/>
</dbReference>
<sequence length="144" mass="16225">MIKGRRFRFAIILPVALVATLWLAVRYWFYPLEVIYWIAGISALTALFYGWDKLCAVRDWRRISERTLHLLSLAGGWPGAILAQQAFNHKTSKVTFRRLFWCTVVLNGALLGATFSDSGGALLREGIQRVYGLVNPAIDRLPGS</sequence>
<organism evidence="2 3">
    <name type="scientific">Microbulbifer halophilus</name>
    <dbReference type="NCBI Taxonomy" id="453963"/>
    <lineage>
        <taxon>Bacteria</taxon>
        <taxon>Pseudomonadati</taxon>
        <taxon>Pseudomonadota</taxon>
        <taxon>Gammaproteobacteria</taxon>
        <taxon>Cellvibrionales</taxon>
        <taxon>Microbulbiferaceae</taxon>
        <taxon>Microbulbifer</taxon>
    </lineage>
</organism>
<dbReference type="InterPro" id="IPR010718">
    <property type="entry name" value="DUF1294"/>
</dbReference>
<gene>
    <name evidence="2" type="ORF">ACFSKX_14310</name>
</gene>
<keyword evidence="1" id="KW-1133">Transmembrane helix</keyword>
<reference evidence="3" key="1">
    <citation type="journal article" date="2019" name="Int. J. Syst. Evol. Microbiol.">
        <title>The Global Catalogue of Microorganisms (GCM) 10K type strain sequencing project: providing services to taxonomists for standard genome sequencing and annotation.</title>
        <authorList>
            <consortium name="The Broad Institute Genomics Platform"/>
            <consortium name="The Broad Institute Genome Sequencing Center for Infectious Disease"/>
            <person name="Wu L."/>
            <person name="Ma J."/>
        </authorList>
    </citation>
    <scope>NUCLEOTIDE SEQUENCE [LARGE SCALE GENOMIC DNA]</scope>
    <source>
        <strain evidence="3">KCTC 12848</strain>
    </source>
</reference>
<evidence type="ECO:0000313" key="3">
    <source>
        <dbReference type="Proteomes" id="UP001597425"/>
    </source>
</evidence>
<evidence type="ECO:0000313" key="2">
    <source>
        <dbReference type="EMBL" id="MFD2311598.1"/>
    </source>
</evidence>
<dbReference type="Proteomes" id="UP001597425">
    <property type="component" value="Unassembled WGS sequence"/>
</dbReference>
<name>A0ABW5EH69_9GAMM</name>
<proteinExistence type="predicted"/>
<evidence type="ECO:0000256" key="1">
    <source>
        <dbReference type="SAM" id="Phobius"/>
    </source>
</evidence>
<protein>
    <submittedName>
        <fullName evidence="2">DUF1294 domain-containing protein</fullName>
    </submittedName>
</protein>
<keyword evidence="1" id="KW-0472">Membrane</keyword>
<feature type="transmembrane region" description="Helical" evidence="1">
    <location>
        <begin position="99"/>
        <end position="116"/>
    </location>
</feature>
<keyword evidence="1" id="KW-0812">Transmembrane</keyword>
<accession>A0ABW5EH69</accession>
<feature type="transmembrane region" description="Helical" evidence="1">
    <location>
        <begin position="7"/>
        <end position="28"/>
    </location>
</feature>
<comment type="caution">
    <text evidence="2">The sequence shown here is derived from an EMBL/GenBank/DDBJ whole genome shotgun (WGS) entry which is preliminary data.</text>
</comment>
<dbReference type="RefSeq" id="WP_265723383.1">
    <property type="nucleotide sequence ID" value="NZ_JAPIVK010000048.1"/>
</dbReference>